<protein>
    <recommendedName>
        <fullName evidence="3">ATP-grasp domain-containing protein</fullName>
    </recommendedName>
</protein>
<feature type="region of interest" description="Disordered" evidence="2">
    <location>
        <begin position="206"/>
        <end position="227"/>
    </location>
</feature>
<dbReference type="InterPro" id="IPR013815">
    <property type="entry name" value="ATP_grasp_subdomain_1"/>
</dbReference>
<proteinExistence type="predicted"/>
<comment type="caution">
    <text evidence="4">The sequence shown here is derived from an EMBL/GenBank/DDBJ whole genome shotgun (WGS) entry which is preliminary data.</text>
</comment>
<dbReference type="Gene3D" id="3.30.470.20">
    <property type="entry name" value="ATP-grasp fold, B domain"/>
    <property type="match status" value="1"/>
</dbReference>
<dbReference type="InterPro" id="IPR053191">
    <property type="entry name" value="DcsG_Biosynth_Enzyme"/>
</dbReference>
<evidence type="ECO:0000313" key="4">
    <source>
        <dbReference type="EMBL" id="KFA89836.1"/>
    </source>
</evidence>
<dbReference type="Proteomes" id="UP000028547">
    <property type="component" value="Unassembled WGS sequence"/>
</dbReference>
<dbReference type="EMBL" id="JPMI01000232">
    <property type="protein sequence ID" value="KFA89836.1"/>
    <property type="molecule type" value="Genomic_DNA"/>
</dbReference>
<dbReference type="GO" id="GO:0046872">
    <property type="term" value="F:metal ion binding"/>
    <property type="evidence" value="ECO:0007669"/>
    <property type="project" value="InterPro"/>
</dbReference>
<dbReference type="SUPFAM" id="SSF56059">
    <property type="entry name" value="Glutathione synthetase ATP-binding domain-like"/>
    <property type="match status" value="1"/>
</dbReference>
<dbReference type="PROSITE" id="PS50975">
    <property type="entry name" value="ATP_GRASP"/>
    <property type="match status" value="1"/>
</dbReference>
<sequence length="296" mass="32538">MSVNENAYDVALVTASTFPECLPDEHLLAQALAARGLKAGPVIWDDPAVDWSRFRLALIRTAWDSDARREEFVSWAERAGARCPLWNPPEVLRWNTHKGYLRELAERGIATVPTAWLERGSRPDVKALLAERGWADAVVKPAVSAGARDTLRVRKPEELPAAQALVERVLPHKDMMVQPYLPSVEGHGERSILFLGGEHTHAIKRQPALSGNPGYDATAAEPAPSSEDERAFARQVLAATGFELLYARVDVARDEHGGLLLMELEITEPNLFLRQGGPRAVDTLADAIVHKARGMA</sequence>
<dbReference type="RefSeq" id="WP_043403866.1">
    <property type="nucleotide sequence ID" value="NZ_JPMI01000232.1"/>
</dbReference>
<evidence type="ECO:0000259" key="3">
    <source>
        <dbReference type="PROSITE" id="PS50975"/>
    </source>
</evidence>
<feature type="domain" description="ATP-grasp" evidence="3">
    <location>
        <begin position="101"/>
        <end position="293"/>
    </location>
</feature>
<accession>A0A084SN01</accession>
<dbReference type="Pfam" id="PF02955">
    <property type="entry name" value="GSH-S_ATP"/>
    <property type="match status" value="1"/>
</dbReference>
<evidence type="ECO:0000256" key="1">
    <source>
        <dbReference type="PROSITE-ProRule" id="PRU00409"/>
    </source>
</evidence>
<dbReference type="Gene3D" id="3.30.1490.20">
    <property type="entry name" value="ATP-grasp fold, A domain"/>
    <property type="match status" value="1"/>
</dbReference>
<evidence type="ECO:0000313" key="5">
    <source>
        <dbReference type="Proteomes" id="UP000028547"/>
    </source>
</evidence>
<keyword evidence="1" id="KW-0547">Nucleotide-binding</keyword>
<dbReference type="InterPro" id="IPR004218">
    <property type="entry name" value="GSHS_ATP-bd"/>
</dbReference>
<dbReference type="AlphaFoldDB" id="A0A084SN01"/>
<organism evidence="4 5">
    <name type="scientific">Archangium violaceum Cb vi76</name>
    <dbReference type="NCBI Taxonomy" id="1406225"/>
    <lineage>
        <taxon>Bacteria</taxon>
        <taxon>Pseudomonadati</taxon>
        <taxon>Myxococcota</taxon>
        <taxon>Myxococcia</taxon>
        <taxon>Myxococcales</taxon>
        <taxon>Cystobacterineae</taxon>
        <taxon>Archangiaceae</taxon>
        <taxon>Archangium</taxon>
    </lineage>
</organism>
<dbReference type="Gene3D" id="3.40.50.20">
    <property type="match status" value="1"/>
</dbReference>
<keyword evidence="1" id="KW-0067">ATP-binding</keyword>
<dbReference type="PANTHER" id="PTHR39217:SF1">
    <property type="entry name" value="GLUTATHIONE SYNTHETASE"/>
    <property type="match status" value="1"/>
</dbReference>
<dbReference type="PANTHER" id="PTHR39217">
    <property type="match status" value="1"/>
</dbReference>
<gene>
    <name evidence="4" type="ORF">Q664_32355</name>
</gene>
<dbReference type="GO" id="GO:0005524">
    <property type="term" value="F:ATP binding"/>
    <property type="evidence" value="ECO:0007669"/>
    <property type="project" value="UniProtKB-UniRule"/>
</dbReference>
<reference evidence="4 5" key="1">
    <citation type="submission" date="2014-07" db="EMBL/GenBank/DDBJ databases">
        <title>Draft Genome Sequence of Gephyronic Acid Producer, Cystobacter violaceus Strain Cb vi76.</title>
        <authorList>
            <person name="Stevens D.C."/>
            <person name="Young J."/>
            <person name="Carmichael R."/>
            <person name="Tan J."/>
            <person name="Taylor R.E."/>
        </authorList>
    </citation>
    <scope>NUCLEOTIDE SEQUENCE [LARGE SCALE GENOMIC DNA]</scope>
    <source>
        <strain evidence="4 5">Cb vi76</strain>
    </source>
</reference>
<dbReference type="InterPro" id="IPR011761">
    <property type="entry name" value="ATP-grasp"/>
</dbReference>
<evidence type="ECO:0000256" key="2">
    <source>
        <dbReference type="SAM" id="MobiDB-lite"/>
    </source>
</evidence>
<name>A0A084SN01_9BACT</name>